<dbReference type="InterPro" id="IPR015796">
    <property type="entry name" value="Impact_YigZ-like"/>
</dbReference>
<dbReference type="Proteomes" id="UP001198182">
    <property type="component" value="Unassembled WGS sequence"/>
</dbReference>
<reference evidence="4" key="1">
    <citation type="submission" date="2021-10" db="EMBL/GenBank/DDBJ databases">
        <title>Anaerobic single-cell dispensing facilitates the cultivation of human gut bacteria.</title>
        <authorList>
            <person name="Afrizal A."/>
        </authorList>
    </citation>
    <scope>NUCLEOTIDE SEQUENCE</scope>
    <source>
        <strain evidence="4">CLA-AA-H215</strain>
    </source>
</reference>
<dbReference type="SUPFAM" id="SSF54980">
    <property type="entry name" value="EF-G C-terminal domain-like"/>
    <property type="match status" value="1"/>
</dbReference>
<dbReference type="GO" id="GO:0005737">
    <property type="term" value="C:cytoplasm"/>
    <property type="evidence" value="ECO:0007669"/>
    <property type="project" value="TreeGrafter"/>
</dbReference>
<dbReference type="Pfam" id="PF09186">
    <property type="entry name" value="DUF1949"/>
    <property type="match status" value="1"/>
</dbReference>
<dbReference type="PROSITE" id="PS00910">
    <property type="entry name" value="UPF0029"/>
    <property type="match status" value="1"/>
</dbReference>
<name>A0AAE3JFS8_9FIRM</name>
<dbReference type="Gene3D" id="3.30.70.240">
    <property type="match status" value="1"/>
</dbReference>
<dbReference type="RefSeq" id="WP_308453603.1">
    <property type="nucleotide sequence ID" value="NZ_JAJEQR010000022.1"/>
</dbReference>
<dbReference type="InterPro" id="IPR023582">
    <property type="entry name" value="Impact"/>
</dbReference>
<dbReference type="SUPFAM" id="SSF54211">
    <property type="entry name" value="Ribosomal protein S5 domain 2-like"/>
    <property type="match status" value="1"/>
</dbReference>
<evidence type="ECO:0000313" key="4">
    <source>
        <dbReference type="EMBL" id="MCC2231067.1"/>
    </source>
</evidence>
<dbReference type="EMBL" id="JAJEQR010000022">
    <property type="protein sequence ID" value="MCC2231067.1"/>
    <property type="molecule type" value="Genomic_DNA"/>
</dbReference>
<accession>A0AAE3JFS8</accession>
<proteinExistence type="inferred from homology"/>
<dbReference type="PANTHER" id="PTHR16301:SF20">
    <property type="entry name" value="IMPACT FAMILY MEMBER YIGZ"/>
    <property type="match status" value="1"/>
</dbReference>
<dbReference type="PANTHER" id="PTHR16301">
    <property type="entry name" value="IMPACT-RELATED"/>
    <property type="match status" value="1"/>
</dbReference>
<evidence type="ECO:0000313" key="5">
    <source>
        <dbReference type="Proteomes" id="UP001198182"/>
    </source>
</evidence>
<protein>
    <submittedName>
        <fullName evidence="4">YigZ family protein</fullName>
    </submittedName>
</protein>
<dbReference type="GO" id="GO:0006446">
    <property type="term" value="P:regulation of translational initiation"/>
    <property type="evidence" value="ECO:0007669"/>
    <property type="project" value="TreeGrafter"/>
</dbReference>
<dbReference type="InterPro" id="IPR020568">
    <property type="entry name" value="Ribosomal_Su5_D2-typ_SF"/>
</dbReference>
<dbReference type="InterPro" id="IPR015269">
    <property type="entry name" value="UPF0029_Impact_C"/>
</dbReference>
<evidence type="ECO:0000256" key="1">
    <source>
        <dbReference type="ARBA" id="ARBA00007665"/>
    </source>
</evidence>
<dbReference type="InterPro" id="IPR001498">
    <property type="entry name" value="Impact_N"/>
</dbReference>
<evidence type="ECO:0000259" key="3">
    <source>
        <dbReference type="Pfam" id="PF09186"/>
    </source>
</evidence>
<organism evidence="4 5">
    <name type="scientific">Hominifimenecus microfluidus</name>
    <dbReference type="NCBI Taxonomy" id="2885348"/>
    <lineage>
        <taxon>Bacteria</taxon>
        <taxon>Bacillati</taxon>
        <taxon>Bacillota</taxon>
        <taxon>Clostridia</taxon>
        <taxon>Lachnospirales</taxon>
        <taxon>Lachnospiraceae</taxon>
        <taxon>Hominifimenecus</taxon>
    </lineage>
</organism>
<dbReference type="Pfam" id="PF01205">
    <property type="entry name" value="Impact_N"/>
    <property type="match status" value="1"/>
</dbReference>
<sequence length="215" mass="23366">MKAYKVLYEGASAEIVEKKSRFIADVKPVESEAEATAFLESIRKKYWDCRHHCSAFTIGENNEITRCSDDGEPSGTAGRPILDIILGMEIHNVCVVVSRYFGGTLLGTGGLVRAYGQAAKEGLAASTVIEKIPGREITLTCDYNSIGKIQYIAGNLDLPAVSSDYTDKVVLSYMVNSDQVDSVIAKITEATAGKTAIETGDEVYYAIIDKELMVF</sequence>
<dbReference type="InterPro" id="IPR020569">
    <property type="entry name" value="UPF0029_Impact_CS"/>
</dbReference>
<feature type="domain" description="UPF0029" evidence="3">
    <location>
        <begin position="139"/>
        <end position="194"/>
    </location>
</feature>
<comment type="caution">
    <text evidence="4">The sequence shown here is derived from an EMBL/GenBank/DDBJ whole genome shotgun (WGS) entry which is preliminary data.</text>
</comment>
<dbReference type="InterPro" id="IPR035647">
    <property type="entry name" value="EFG_III/V"/>
</dbReference>
<dbReference type="AlphaFoldDB" id="A0AAE3JFS8"/>
<dbReference type="NCBIfam" id="TIGR00257">
    <property type="entry name" value="IMPACT_YIGZ"/>
    <property type="match status" value="1"/>
</dbReference>
<keyword evidence="5" id="KW-1185">Reference proteome</keyword>
<gene>
    <name evidence="4" type="ORF">LKD81_08660</name>
</gene>
<dbReference type="InterPro" id="IPR036956">
    <property type="entry name" value="Impact_N_sf"/>
</dbReference>
<dbReference type="Gene3D" id="3.30.230.30">
    <property type="entry name" value="Impact, N-terminal domain"/>
    <property type="match status" value="1"/>
</dbReference>
<comment type="similarity">
    <text evidence="1">Belongs to the IMPACT family.</text>
</comment>
<feature type="domain" description="Impact N-terminal" evidence="2">
    <location>
        <begin position="18"/>
        <end position="122"/>
    </location>
</feature>
<evidence type="ECO:0000259" key="2">
    <source>
        <dbReference type="Pfam" id="PF01205"/>
    </source>
</evidence>